<dbReference type="PANTHER" id="PTHR18949:SF0">
    <property type="entry name" value="CALDESMON"/>
    <property type="match status" value="1"/>
</dbReference>
<dbReference type="GO" id="GO:0006936">
    <property type="term" value="P:muscle contraction"/>
    <property type="evidence" value="ECO:0007669"/>
    <property type="project" value="InterPro"/>
</dbReference>
<feature type="region of interest" description="Disordered" evidence="1">
    <location>
        <begin position="142"/>
        <end position="195"/>
    </location>
</feature>
<dbReference type="Pfam" id="PF02029">
    <property type="entry name" value="Caldesmon"/>
    <property type="match status" value="1"/>
</dbReference>
<sequence length="195" mass="21884">MKLKQQDAEAELEELKKKREDRKKVVEEEEKQKKQEQEDKKAKEQEERKKMKEEIEKRRAEAAEKKKQKEEKSSAVAFTISPKGSSKIGAKAEFLNKSAQKSTAGRAFHSPIVSKIGNRLEQYTSALQVRLTVQYPQPWWYSRGSRYQRRGGRTLDGKASRAGEDSSTCTSSSGRSITGSSSSSSSSSSKASSKT</sequence>
<dbReference type="GO" id="GO:0003779">
    <property type="term" value="F:actin binding"/>
    <property type="evidence" value="ECO:0007669"/>
    <property type="project" value="InterPro"/>
</dbReference>
<evidence type="ECO:0000256" key="1">
    <source>
        <dbReference type="SAM" id="MobiDB-lite"/>
    </source>
</evidence>
<accession>A0A4Z2EHI7</accession>
<reference evidence="2 3" key="1">
    <citation type="submission" date="2019-03" db="EMBL/GenBank/DDBJ databases">
        <title>First draft genome of Liparis tanakae, snailfish: a comprehensive survey of snailfish specific genes.</title>
        <authorList>
            <person name="Kim W."/>
            <person name="Song I."/>
            <person name="Jeong J.-H."/>
            <person name="Kim D."/>
            <person name="Kim S."/>
            <person name="Ryu S."/>
            <person name="Song J.Y."/>
            <person name="Lee S.K."/>
        </authorList>
    </citation>
    <scope>NUCLEOTIDE SEQUENCE [LARGE SCALE GENOMIC DNA]</scope>
    <source>
        <tissue evidence="2">Muscle</tissue>
    </source>
</reference>
<proteinExistence type="predicted"/>
<dbReference type="GO" id="GO:0001525">
    <property type="term" value="P:angiogenesis"/>
    <property type="evidence" value="ECO:0007669"/>
    <property type="project" value="TreeGrafter"/>
</dbReference>
<feature type="region of interest" description="Disordered" evidence="1">
    <location>
        <begin position="1"/>
        <end position="83"/>
    </location>
</feature>
<dbReference type="GO" id="GO:0005516">
    <property type="term" value="F:calmodulin binding"/>
    <property type="evidence" value="ECO:0007669"/>
    <property type="project" value="InterPro"/>
</dbReference>
<name>A0A4Z2EHI7_9TELE</name>
<protein>
    <submittedName>
        <fullName evidence="2">Caldesmon</fullName>
    </submittedName>
</protein>
<evidence type="ECO:0000313" key="3">
    <source>
        <dbReference type="Proteomes" id="UP000314294"/>
    </source>
</evidence>
<dbReference type="EMBL" id="SRLO01007093">
    <property type="protein sequence ID" value="TNN28273.1"/>
    <property type="molecule type" value="Genomic_DNA"/>
</dbReference>
<dbReference type="AlphaFoldDB" id="A0A4Z2EHI7"/>
<dbReference type="InterPro" id="IPR006018">
    <property type="entry name" value="Caldesmon_LSP"/>
</dbReference>
<dbReference type="Proteomes" id="UP000314294">
    <property type="component" value="Unassembled WGS sequence"/>
</dbReference>
<dbReference type="GO" id="GO:0051017">
    <property type="term" value="P:actin filament bundle assembly"/>
    <property type="evidence" value="ECO:0007669"/>
    <property type="project" value="TreeGrafter"/>
</dbReference>
<dbReference type="PRINTS" id="PR01076">
    <property type="entry name" value="CALDESMON"/>
</dbReference>
<feature type="compositionally biased region" description="Low complexity" evidence="1">
    <location>
        <begin position="166"/>
        <end position="195"/>
    </location>
</feature>
<feature type="compositionally biased region" description="Basic and acidic residues" evidence="1">
    <location>
        <begin position="1"/>
        <end position="73"/>
    </location>
</feature>
<dbReference type="OrthoDB" id="9908857at2759"/>
<organism evidence="2 3">
    <name type="scientific">Liparis tanakae</name>
    <name type="common">Tanaka's snailfish</name>
    <dbReference type="NCBI Taxonomy" id="230148"/>
    <lineage>
        <taxon>Eukaryota</taxon>
        <taxon>Metazoa</taxon>
        <taxon>Chordata</taxon>
        <taxon>Craniata</taxon>
        <taxon>Vertebrata</taxon>
        <taxon>Euteleostomi</taxon>
        <taxon>Actinopterygii</taxon>
        <taxon>Neopterygii</taxon>
        <taxon>Teleostei</taxon>
        <taxon>Neoteleostei</taxon>
        <taxon>Acanthomorphata</taxon>
        <taxon>Eupercaria</taxon>
        <taxon>Perciformes</taxon>
        <taxon>Cottioidei</taxon>
        <taxon>Cottales</taxon>
        <taxon>Liparidae</taxon>
        <taxon>Liparis</taxon>
    </lineage>
</organism>
<dbReference type="InterPro" id="IPR006017">
    <property type="entry name" value="Caldesmon"/>
</dbReference>
<dbReference type="PANTHER" id="PTHR18949">
    <property type="entry name" value="CALDESMON"/>
    <property type="match status" value="1"/>
</dbReference>
<dbReference type="GO" id="GO:0015629">
    <property type="term" value="C:actin cytoskeleton"/>
    <property type="evidence" value="ECO:0007669"/>
    <property type="project" value="TreeGrafter"/>
</dbReference>
<dbReference type="GO" id="GO:0017022">
    <property type="term" value="F:myosin binding"/>
    <property type="evidence" value="ECO:0007669"/>
    <property type="project" value="InterPro"/>
</dbReference>
<keyword evidence="3" id="KW-1185">Reference proteome</keyword>
<comment type="caution">
    <text evidence="2">The sequence shown here is derived from an EMBL/GenBank/DDBJ whole genome shotgun (WGS) entry which is preliminary data.</text>
</comment>
<evidence type="ECO:0000313" key="2">
    <source>
        <dbReference type="EMBL" id="TNN28273.1"/>
    </source>
</evidence>
<gene>
    <name evidence="2" type="primary">CALD1_1</name>
    <name evidence="2" type="ORF">EYF80_061579</name>
</gene>
<feature type="compositionally biased region" description="Basic and acidic residues" evidence="1">
    <location>
        <begin position="153"/>
        <end position="164"/>
    </location>
</feature>